<gene>
    <name evidence="1" type="ORF">Purlil1_9642</name>
</gene>
<organism evidence="1 2">
    <name type="scientific">Purpureocillium lilacinum</name>
    <name type="common">Paecilomyces lilacinus</name>
    <dbReference type="NCBI Taxonomy" id="33203"/>
    <lineage>
        <taxon>Eukaryota</taxon>
        <taxon>Fungi</taxon>
        <taxon>Dikarya</taxon>
        <taxon>Ascomycota</taxon>
        <taxon>Pezizomycotina</taxon>
        <taxon>Sordariomycetes</taxon>
        <taxon>Hypocreomycetidae</taxon>
        <taxon>Hypocreales</taxon>
        <taxon>Ophiocordycipitaceae</taxon>
        <taxon>Purpureocillium</taxon>
    </lineage>
</organism>
<proteinExistence type="predicted"/>
<reference evidence="1 2" key="1">
    <citation type="journal article" date="2024" name="Microbiol. Resour. Announc.">
        <title>Genome annotations for the ascomycete fungi Trichoderma harzianum, Trichoderma aggressivum, and Purpureocillium lilacinum.</title>
        <authorList>
            <person name="Beijen E.P.W."/>
            <person name="Ohm R.A."/>
        </authorList>
    </citation>
    <scope>NUCLEOTIDE SEQUENCE [LARGE SCALE GENOMIC DNA]</scope>
    <source>
        <strain evidence="1 2">CBS 150709</strain>
    </source>
</reference>
<accession>A0ABR0BQ07</accession>
<dbReference type="Proteomes" id="UP001287286">
    <property type="component" value="Unassembled WGS sequence"/>
</dbReference>
<comment type="caution">
    <text evidence="1">The sequence shown here is derived from an EMBL/GenBank/DDBJ whole genome shotgun (WGS) entry which is preliminary data.</text>
</comment>
<evidence type="ECO:0000313" key="1">
    <source>
        <dbReference type="EMBL" id="KAK4086113.1"/>
    </source>
</evidence>
<sequence length="912" mass="101255">MSPTISNKLALQGVVNKLSLADAMILRDAFTYSSILEQCYSTRVDPVFYLSKTFKRPVTLLSAMFDTGCILVGSRALEFFVPGSSRDESAWKFFVPGYKESVSDMINALDKSGVAWHFDNPTAGHEFTTLYGRLHPSKGAQQVQLIIGNDRDDLRGGMSFLKEVNASHVQCFISGWCAAHMHYGEASTKTSTIWRQQQGQESLAQQPDTRKYELRGFRLERACRGSPITRSFNDHESIVLDFGDMYRGFIQKSHQALLGAWLAERRQNIASITWTEFNGRVCSISDPFETRFRDCEATFTTHAVDLPLNRLRRLANLVSLCAAGSDALRCDTFRSSVASSLGNPSWDLPELSRCGTVLSGLRSATPWSWAVLATFPTSSKPKRELCQPRTTPCLRAGFEEGQPGSAQCGGPEAGTVGANGGPLALAAPATDLYEDQTLPPTQKDANVFHSSNMPTFTSCRRKRQERVLLLREVRSHLVTKQELFRSDDRFCRVVAQVAGLQDLVHALRHDNARLRQENERDKATIQKLVTTELALRHLFSAAPGPAPGAFLRRSATADPAPASLVWLGNMTDPEPDVASLLSYVGPDAGPGDLQSTQHTTNEAVAGDSPHDRVVSAPIVSIFGCSGAGQPSDAEHTTHASITPPRLAMDSFRKLFKDCRPSKSRPIKDTEDAMRQRLVYRYDNPDTTTPAIFSSYCPVISCSVLYSLRHREKEATSWLITRFVDQFGPGKKMDLLLRCDPRLLVCIHQIFTAELRLFEVYFGVSFAWSGFERQVVDGSCFPFDYNRPALDQHYRRECLSLVGAENCERCKGRRSQGCTSVVEHTIEACFPRRHTRALVSPDFHRFNNLQMAAWSLATSLSTVTALGAAVGSNTVLVWGSNLLNSWEWKLRDTMGSGDDIKGDFDAVCPKYFI</sequence>
<keyword evidence="2" id="KW-1185">Reference proteome</keyword>
<protein>
    <submittedName>
        <fullName evidence="1">Uncharacterized protein</fullName>
    </submittedName>
</protein>
<name>A0ABR0BQ07_PURLI</name>
<dbReference type="EMBL" id="JAWRVI010000044">
    <property type="protein sequence ID" value="KAK4086113.1"/>
    <property type="molecule type" value="Genomic_DNA"/>
</dbReference>
<evidence type="ECO:0000313" key="2">
    <source>
        <dbReference type="Proteomes" id="UP001287286"/>
    </source>
</evidence>